<dbReference type="Proteomes" id="UP000104249">
    <property type="component" value="Genome"/>
</dbReference>
<organism evidence="1 2">
    <name type="scientific">Torque teno sus virus 1a</name>
    <dbReference type="NCBI Taxonomy" id="687386"/>
    <lineage>
        <taxon>Viruses</taxon>
        <taxon>Monodnaviria</taxon>
        <taxon>Shotokuvirae</taxon>
        <taxon>Commensaviricota</taxon>
        <taxon>Cardeaviricetes</taxon>
        <taxon>Sanitavirales</taxon>
        <taxon>Anelloviridae</taxon>
        <taxon>Iotatorquevirus</taxon>
        <taxon>Iotatorquevirus suida1a</taxon>
    </lineage>
</organism>
<sequence>MAVAPRRWSRTRFGRRQLRRHYSGKRRYGWRRRYYRYRPRIYYRRRWLVNQGSETMAGKEKAAFRLPTRWT</sequence>
<proteinExistence type="predicted"/>
<evidence type="ECO:0000313" key="1">
    <source>
        <dbReference type="EMBL" id="AEO16616.1"/>
    </source>
</evidence>
<name>G3FE04_9VIRU</name>
<reference evidence="1 2" key="1">
    <citation type="submission" date="2011-03" db="EMBL/GenBank/DDBJ databases">
        <title>Cloning and Sequencing Analysis of the Complete Genomes of Porcine.</title>
        <authorList>
            <person name="Zhao L."/>
            <person name="Xu Z."/>
        </authorList>
    </citation>
    <scope>NUCLEOTIDE SEQUENCE [LARGE SCALE GENOMIC DNA]</scope>
    <source>
        <strain evidence="1">TTV1-SC2</strain>
    </source>
</reference>
<evidence type="ECO:0000313" key="2">
    <source>
        <dbReference type="Proteomes" id="UP000104249"/>
    </source>
</evidence>
<dbReference type="EMBL" id="JF694117">
    <property type="protein sequence ID" value="AEO16616.1"/>
    <property type="molecule type" value="Genomic_DNA"/>
</dbReference>
<accession>G3FE04</accession>
<protein>
    <submittedName>
        <fullName evidence="1">ORF2</fullName>
    </submittedName>
</protein>